<gene>
    <name evidence="1" type="ORF">TNIN_119761</name>
</gene>
<evidence type="ECO:0000313" key="1">
    <source>
        <dbReference type="EMBL" id="GFY60843.1"/>
    </source>
</evidence>
<dbReference type="AlphaFoldDB" id="A0A8X7CBP5"/>
<organism evidence="1 2">
    <name type="scientific">Trichonephila inaurata madagascariensis</name>
    <dbReference type="NCBI Taxonomy" id="2747483"/>
    <lineage>
        <taxon>Eukaryota</taxon>
        <taxon>Metazoa</taxon>
        <taxon>Ecdysozoa</taxon>
        <taxon>Arthropoda</taxon>
        <taxon>Chelicerata</taxon>
        <taxon>Arachnida</taxon>
        <taxon>Araneae</taxon>
        <taxon>Araneomorphae</taxon>
        <taxon>Entelegynae</taxon>
        <taxon>Araneoidea</taxon>
        <taxon>Nephilidae</taxon>
        <taxon>Trichonephila</taxon>
        <taxon>Trichonephila inaurata</taxon>
    </lineage>
</organism>
<dbReference type="EMBL" id="BMAV01013305">
    <property type="protein sequence ID" value="GFY60843.1"/>
    <property type="molecule type" value="Genomic_DNA"/>
</dbReference>
<comment type="caution">
    <text evidence="1">The sequence shown here is derived from an EMBL/GenBank/DDBJ whole genome shotgun (WGS) entry which is preliminary data.</text>
</comment>
<proteinExistence type="predicted"/>
<sequence length="94" mass="10725">MEKNESWIKKFKKPCKKIPTVQSETVLKFCIALSLPAQLDMTQKKNIRLKIQRTNSIPNKAPPVVKSFMVYKICQELGLSAQLDQDGQLSFGKE</sequence>
<reference evidence="1" key="1">
    <citation type="submission" date="2020-08" db="EMBL/GenBank/DDBJ databases">
        <title>Multicomponent nature underlies the extraordinary mechanical properties of spider dragline silk.</title>
        <authorList>
            <person name="Kono N."/>
            <person name="Nakamura H."/>
            <person name="Mori M."/>
            <person name="Yoshida Y."/>
            <person name="Ohtoshi R."/>
            <person name="Malay A.D."/>
            <person name="Moran D.A.P."/>
            <person name="Tomita M."/>
            <person name="Numata K."/>
            <person name="Arakawa K."/>
        </authorList>
    </citation>
    <scope>NUCLEOTIDE SEQUENCE</scope>
</reference>
<dbReference type="OrthoDB" id="6458516at2759"/>
<accession>A0A8X7CBP5</accession>
<evidence type="ECO:0000313" key="2">
    <source>
        <dbReference type="Proteomes" id="UP000886998"/>
    </source>
</evidence>
<name>A0A8X7CBP5_9ARAC</name>
<keyword evidence="2" id="KW-1185">Reference proteome</keyword>
<dbReference type="Proteomes" id="UP000886998">
    <property type="component" value="Unassembled WGS sequence"/>
</dbReference>
<protein>
    <submittedName>
        <fullName evidence="1">Uncharacterized protein</fullName>
    </submittedName>
</protein>